<comment type="similarity">
    <text evidence="2">Belongs to the GDT1 family.</text>
</comment>
<reference evidence="10" key="1">
    <citation type="submission" date="2018-05" db="EMBL/GenBank/DDBJ databases">
        <title>Draft genome sequence of Stemphylium lycopersici strain CIDEFI 213.</title>
        <authorList>
            <person name="Medina R."/>
            <person name="Franco M.E.E."/>
            <person name="Lucentini C.G."/>
            <person name="Saparrat M.C.N."/>
            <person name="Balatti P.A."/>
        </authorList>
    </citation>
    <scope>NUCLEOTIDE SEQUENCE [LARGE SCALE GENOMIC DNA]</scope>
    <source>
        <strain evidence="10">CIDEFI 213</strain>
    </source>
</reference>
<evidence type="ECO:0000256" key="6">
    <source>
        <dbReference type="SAM" id="MobiDB-lite"/>
    </source>
</evidence>
<feature type="region of interest" description="Disordered" evidence="6">
    <location>
        <begin position="118"/>
        <end position="245"/>
    </location>
</feature>
<feature type="transmembrane region" description="Helical" evidence="7">
    <location>
        <begin position="463"/>
        <end position="485"/>
    </location>
</feature>
<proteinExistence type="inferred from homology"/>
<evidence type="ECO:0000256" key="5">
    <source>
        <dbReference type="ARBA" id="ARBA00023136"/>
    </source>
</evidence>
<dbReference type="AlphaFoldDB" id="A0A364N2A0"/>
<keyword evidence="8" id="KW-0732">Signal</keyword>
<sequence>MRLRQPRPHTLLLLLPALRVLATSVAVDASDDKVVARAVAPAYTGATYLPEASPAASAGAKGTKDAPVDGMDGKPHAGPYVDDTPKSHDKAPNVVEDLGAGKKSKAASEAVLVDDVLDGDKSVMQDPGRKLATGSTGTEGGVSAKDKERTAHEEKTGEKMEQVPESPKEAPPHPVDQKQLNGDPIAAASSTRVLGAGGLEKPTDLPDSPHDDKPHPVPDSISTKDHLDTSVPPKSPSTPGEDVDTGAVQPLHSFVLAFTMIIFSEIGDKTFLVAALMAMRHPRLLVFSAAFSALVVMTVLSAVMGHAVPALLSERFTHFAAAALFLVFGVKLVREGLDMSAEDGVGEEMREVEQELEEKEQLARHQGRRKSSISPYALESGRGVRRSRSNSRLPAPARSPSSSPDRMPSPRGGSMSGTMGAVNNLFSLLLSPAWVQTFVMTFLGEWGDRSQIATVAMAAGSDYWWVTAGAVAGHGLCTAGAVIGGRAIAGRISMRNVTLGGAIAFLVFGIIYLFEAFYLA</sequence>
<feature type="compositionally biased region" description="Basic and acidic residues" evidence="6">
    <location>
        <begin position="62"/>
        <end position="75"/>
    </location>
</feature>
<feature type="chain" id="PRO_5016841802" evidence="8">
    <location>
        <begin position="23"/>
        <end position="520"/>
    </location>
</feature>
<evidence type="ECO:0000256" key="3">
    <source>
        <dbReference type="ARBA" id="ARBA00022692"/>
    </source>
</evidence>
<dbReference type="GO" id="GO:0015085">
    <property type="term" value="F:calcium ion transmembrane transporter activity"/>
    <property type="evidence" value="ECO:0007669"/>
    <property type="project" value="TreeGrafter"/>
</dbReference>
<dbReference type="InterPro" id="IPR049555">
    <property type="entry name" value="GDT1-like_CS"/>
</dbReference>
<dbReference type="PROSITE" id="PS01214">
    <property type="entry name" value="UPF0016"/>
    <property type="match status" value="1"/>
</dbReference>
<evidence type="ECO:0000313" key="9">
    <source>
        <dbReference type="EMBL" id="RAR10192.1"/>
    </source>
</evidence>
<organism evidence="9 10">
    <name type="scientific">Stemphylium lycopersici</name>
    <name type="common">Tomato gray leaf spot disease fungus</name>
    <name type="synonym">Thyrospora lycopersici</name>
    <dbReference type="NCBI Taxonomy" id="183478"/>
    <lineage>
        <taxon>Eukaryota</taxon>
        <taxon>Fungi</taxon>
        <taxon>Dikarya</taxon>
        <taxon>Ascomycota</taxon>
        <taxon>Pezizomycotina</taxon>
        <taxon>Dothideomycetes</taxon>
        <taxon>Pleosporomycetidae</taxon>
        <taxon>Pleosporales</taxon>
        <taxon>Pleosporineae</taxon>
        <taxon>Pleosporaceae</taxon>
        <taxon>Stemphylium</taxon>
    </lineage>
</organism>
<feature type="compositionally biased region" description="Basic and acidic residues" evidence="6">
    <location>
        <begin position="144"/>
        <end position="171"/>
    </location>
</feature>
<evidence type="ECO:0000256" key="4">
    <source>
        <dbReference type="ARBA" id="ARBA00022989"/>
    </source>
</evidence>
<comment type="caution">
    <text evidence="9">The sequence shown here is derived from an EMBL/GenBank/DDBJ whole genome shotgun (WGS) entry which is preliminary data.</text>
</comment>
<dbReference type="Proteomes" id="UP000249619">
    <property type="component" value="Unassembled WGS sequence"/>
</dbReference>
<dbReference type="GO" id="GO:0032472">
    <property type="term" value="P:Golgi calcium ion transport"/>
    <property type="evidence" value="ECO:0007669"/>
    <property type="project" value="TreeGrafter"/>
</dbReference>
<feature type="transmembrane region" description="Helical" evidence="7">
    <location>
        <begin position="497"/>
        <end position="519"/>
    </location>
</feature>
<feature type="compositionally biased region" description="Low complexity" evidence="6">
    <location>
        <begin position="390"/>
        <end position="411"/>
    </location>
</feature>
<evidence type="ECO:0000256" key="8">
    <source>
        <dbReference type="SAM" id="SignalP"/>
    </source>
</evidence>
<feature type="transmembrane region" description="Helical" evidence="7">
    <location>
        <begin position="284"/>
        <end position="304"/>
    </location>
</feature>
<accession>A0A364N2A0</accession>
<feature type="compositionally biased region" description="Basic and acidic residues" evidence="6">
    <location>
        <begin position="118"/>
        <end position="129"/>
    </location>
</feature>
<feature type="compositionally biased region" description="Basic and acidic residues" evidence="6">
    <location>
        <begin position="347"/>
        <end position="363"/>
    </location>
</feature>
<dbReference type="OrthoDB" id="442680at2759"/>
<dbReference type="STRING" id="183478.A0A364N2A0"/>
<dbReference type="GO" id="GO:0005384">
    <property type="term" value="F:manganese ion transmembrane transporter activity"/>
    <property type="evidence" value="ECO:0007669"/>
    <property type="project" value="TreeGrafter"/>
</dbReference>
<dbReference type="InterPro" id="IPR001727">
    <property type="entry name" value="GDT1-like"/>
</dbReference>
<feature type="transmembrane region" description="Helical" evidence="7">
    <location>
        <begin position="421"/>
        <end position="443"/>
    </location>
</feature>
<feature type="region of interest" description="Disordered" evidence="6">
    <location>
        <begin position="344"/>
        <end position="414"/>
    </location>
</feature>
<gene>
    <name evidence="9" type="ORF">DDE83_005153</name>
</gene>
<feature type="transmembrane region" description="Helical" evidence="7">
    <location>
        <begin position="316"/>
        <end position="333"/>
    </location>
</feature>
<name>A0A364N2A0_STELY</name>
<feature type="signal peptide" evidence="8">
    <location>
        <begin position="1"/>
        <end position="22"/>
    </location>
</feature>
<dbReference type="GO" id="GO:0005794">
    <property type="term" value="C:Golgi apparatus"/>
    <property type="evidence" value="ECO:0007669"/>
    <property type="project" value="TreeGrafter"/>
</dbReference>
<dbReference type="PANTHER" id="PTHR12608:SF1">
    <property type="entry name" value="TRANSMEMBRANE PROTEIN 165"/>
    <property type="match status" value="1"/>
</dbReference>
<evidence type="ECO:0000313" key="10">
    <source>
        <dbReference type="Proteomes" id="UP000249619"/>
    </source>
</evidence>
<protein>
    <submittedName>
        <fullName evidence="9">Transmembrane protein pft27</fullName>
    </submittedName>
</protein>
<keyword evidence="4 7" id="KW-1133">Transmembrane helix</keyword>
<dbReference type="GO" id="GO:0032468">
    <property type="term" value="P:Golgi calcium ion homeostasis"/>
    <property type="evidence" value="ECO:0007669"/>
    <property type="project" value="TreeGrafter"/>
</dbReference>
<keyword evidence="3 7" id="KW-0812">Transmembrane</keyword>
<dbReference type="GO" id="GO:0000329">
    <property type="term" value="C:fungal-type vacuole membrane"/>
    <property type="evidence" value="ECO:0007669"/>
    <property type="project" value="TreeGrafter"/>
</dbReference>
<evidence type="ECO:0000256" key="1">
    <source>
        <dbReference type="ARBA" id="ARBA00004141"/>
    </source>
</evidence>
<dbReference type="Pfam" id="PF01169">
    <property type="entry name" value="GDT1"/>
    <property type="match status" value="2"/>
</dbReference>
<evidence type="ECO:0000256" key="2">
    <source>
        <dbReference type="ARBA" id="ARBA00009190"/>
    </source>
</evidence>
<evidence type="ECO:0000256" key="7">
    <source>
        <dbReference type="SAM" id="Phobius"/>
    </source>
</evidence>
<keyword evidence="10" id="KW-1185">Reference proteome</keyword>
<dbReference type="EMBL" id="QGDH01000068">
    <property type="protein sequence ID" value="RAR10192.1"/>
    <property type="molecule type" value="Genomic_DNA"/>
</dbReference>
<keyword evidence="5 7" id="KW-0472">Membrane</keyword>
<comment type="subcellular location">
    <subcellularLocation>
        <location evidence="1">Membrane</location>
        <topology evidence="1">Multi-pass membrane protein</topology>
    </subcellularLocation>
</comment>
<dbReference type="PANTHER" id="PTHR12608">
    <property type="entry name" value="TRANSMEMBRANE PROTEIN HTP-1 RELATED"/>
    <property type="match status" value="1"/>
</dbReference>
<feature type="compositionally biased region" description="Basic and acidic residues" evidence="6">
    <location>
        <begin position="201"/>
        <end position="228"/>
    </location>
</feature>
<feature type="region of interest" description="Disordered" evidence="6">
    <location>
        <begin position="52"/>
        <end position="94"/>
    </location>
</feature>